<keyword evidence="12" id="KW-0539">Nucleus</keyword>
<dbReference type="InterPro" id="IPR013783">
    <property type="entry name" value="Ig-like_fold"/>
</dbReference>
<dbReference type="FunFam" id="2.60.120.330:FF:000038">
    <property type="entry name" value="Si:dkey-10o6.2"/>
    <property type="match status" value="1"/>
</dbReference>
<dbReference type="SMART" id="SM00060">
    <property type="entry name" value="FN3"/>
    <property type="match status" value="4"/>
</dbReference>
<evidence type="ECO:0000256" key="9">
    <source>
        <dbReference type="ARBA" id="ARBA00023136"/>
    </source>
</evidence>
<dbReference type="CDD" id="cd18345">
    <property type="entry name" value="BTB_POZ_roadkill-like"/>
    <property type="match status" value="1"/>
</dbReference>
<dbReference type="CDD" id="cd00063">
    <property type="entry name" value="FN3"/>
    <property type="match status" value="3"/>
</dbReference>
<organism evidence="14">
    <name type="scientific">Magallana gigas</name>
    <name type="common">Pacific oyster</name>
    <name type="synonym">Crassostrea gigas</name>
    <dbReference type="NCBI Taxonomy" id="29159"/>
    <lineage>
        <taxon>Eukaryota</taxon>
        <taxon>Metazoa</taxon>
        <taxon>Spiralia</taxon>
        <taxon>Lophotrochozoa</taxon>
        <taxon>Mollusca</taxon>
        <taxon>Bivalvia</taxon>
        <taxon>Autobranchia</taxon>
        <taxon>Pteriomorphia</taxon>
        <taxon>Ostreida</taxon>
        <taxon>Ostreoidea</taxon>
        <taxon>Ostreidae</taxon>
        <taxon>Magallana</taxon>
    </lineage>
</organism>
<dbReference type="Gene3D" id="3.30.710.10">
    <property type="entry name" value="Potassium Channel Kv1.1, Chain A"/>
    <property type="match status" value="1"/>
</dbReference>
<dbReference type="HOGENOM" id="CLU_234080_0_0_1"/>
<dbReference type="PROSITE" id="PS50041">
    <property type="entry name" value="C_TYPE_LECTIN_2"/>
    <property type="match status" value="1"/>
</dbReference>
<dbReference type="InterPro" id="IPR016187">
    <property type="entry name" value="CTDL_fold"/>
</dbReference>
<evidence type="ECO:0000256" key="6">
    <source>
        <dbReference type="ARBA" id="ARBA00022729"/>
    </source>
</evidence>
<comment type="similarity">
    <text evidence="4">Belongs to the Tdpoz family.</text>
</comment>
<dbReference type="SMART" id="SM00408">
    <property type="entry name" value="IGc2"/>
    <property type="match status" value="5"/>
</dbReference>
<dbReference type="InParanoid" id="K1Q660"/>
<dbReference type="InterPro" id="IPR036179">
    <property type="entry name" value="Ig-like_dom_sf"/>
</dbReference>
<evidence type="ECO:0000256" key="8">
    <source>
        <dbReference type="ARBA" id="ARBA00022786"/>
    </source>
</evidence>
<dbReference type="FunFam" id="2.60.40.10:FF:000052">
    <property type="entry name" value="Contactin 1"/>
    <property type="match status" value="1"/>
</dbReference>
<protein>
    <submittedName>
        <fullName evidence="14">Protein roadkill</fullName>
    </submittedName>
</protein>
<keyword evidence="7" id="KW-0677">Repeat</keyword>
<dbReference type="PROSITE" id="PS50853">
    <property type="entry name" value="FN3"/>
    <property type="match status" value="3"/>
</dbReference>
<dbReference type="SUPFAM" id="SSF48726">
    <property type="entry name" value="Immunoglobulin"/>
    <property type="match status" value="6"/>
</dbReference>
<evidence type="ECO:0000256" key="10">
    <source>
        <dbReference type="ARBA" id="ARBA00023157"/>
    </source>
</evidence>
<dbReference type="FunFam" id="3.30.710.10:FF:000008">
    <property type="entry name" value="Speckle-type POZ protein-like a"/>
    <property type="match status" value="1"/>
</dbReference>
<sequence>MTVIPVIDLAPYSLSVPADHVDSKVLQEIADELCKAFTTVGFVYLKNHGIPQNIVEEVFTTSKTFFEKPVEVKQEYARPADANHGWVSLEREKLNPERPAADLKEAYNMTVVDDQHLMPVDIIPNFYDVFKSLFTSAQELGNRVLDLMSIGLNIDRSFLRDCHKNVGKKDNQTTLRSLYYPRISKEVKPGQVRCGEHSDYGSITLLFQDDVGGLEVKPVGADYIPATPIPGTVLVNLGDLMQRWTADKLVATKHRVLIPKEEVMLSKGRQSIAFFIHPDDDVIIKCLDGSGKYEEISSIDYLNMRFAVTTTVETLAKALPYKCSNHATTSSDCPTDWFTSSNVCYKFVFDPKASYEKAREQCSVLGTSLLSVQSRDENNFIDGWLRNNDYFRNTWLTTGQRSRENPSMYAWDGDFANDNRIPQDMQFWLPNDQTHLSPTARQEDVIVYKFDGVSYGWTIGSKLDEMSYICEISQTEAYKLTLDKRGFDYGIPYTQLDKVKKGPKFELQPVDLAVISRALFVTIETVAVGYPQPSYEWKRFRGSNTTINSLANAETITSTLNSRYTLTNGKFTIENPDENMDAGVYQCLVKNEIGAILSNPIKISFGFLGEFSNVKDADVNAPEYEGAVMQCSNIAYKPAVVYNWMRDMKGEPRPIIKTMTPYVFMSYNGNLYFSEVGKVDDNNYYCQVSLTSLTTRNVGDIQSGSKTSLPIKLNVLAQAPKTEWGPDIQDDFINVFPKPPLKGHNVRMECFAYGSANNYVEMWRYTWTREGRPMPENAEMADFNRVLLIKNARLEDQGNYVCHVKRGNKARDSKMIALRLEAVPYFIIPLEDQHVDKGSQLTWRCEAMGYPQPVYTWFKNGEILQENVNSDLVITGNILTIPNLAEKHNGMYQCAATNVHGTAMSAGQLRVLYFSPTLQKYPVQSHMVGALNGEIIIMCKPEAAPAPTITWTKNSISISPDGNRIKLMPNGNLQIKDLTYGDAGFYTCIADNGIPPAAKSTGQLVIQSATVITIPPYTDPVVVNRTTFIPCKASYDINLDLVYMWTFNGKLIDFEKEFHYRLDTNPSHSGLNIIMTQFKHAGVYECIAKTTLNQEAKSTPLVVYGPPGEPAGVVGVDGSATHNSILLAFFPGAEHGSRVSHFIVEREIEYEPGWKLISQNYPEPFTVVQGTGGQNKDMRQIKIEEDLHPGNGYRFRIAGVNQYGVGTWSVPSPFIETKPAAPDVAVDSEYIVGGNGSVGDLSILWNRMDQEFHGAPGFGYIVYWRRYKPSSVYDALWRKEGPFEDWTKDRLTVQVGEENYYLEYEIKIQVYNVMGKGPNSTEAVVYSAEGMPIAAPQGLYCDAHNSTAMLVTWELVADTRETMKGKVWGYQVNYWLDGDDEPVYKQYIRYEGQVSEGIVIGLFPDTNFWFEVQVFNTAGLGPLSEKFIQETLHEVPKLYPQEVYVHSLSSSSVRVTWRGISTSREEETLSGYMVYFWKANDHFRNAEQFETAKFAISHDLYGIQKGVVYAVRVAGYSDGGEGRKSPTVYFTLGGMIRLDNTTTGLSYEGIDDSGNQHTQSLAIVLCVTLFAILTRFRKGQVSRIIKVSTKELLVSESKKIDNLDREASSAPEHSGRISISGRVPTPPPPEMTCPVAENWCYTQVKVVKFSYIWTINNFSFCREEMGEVLKSSTFSAGANDKLKWCLRVNPKGLDEESKDYLSLYLLLVSCNKSEVRAKFKFSILNAKREETKAMESQRAYRFVQGKDWGFKKFIRRDFLMDEANGLLPDDKLTIFCEVSVVGDTVNVSGQSNCTPVKVPECKLSDDLGVLFERSSFSDVTLCLGGRQFSAHKAVLAARSPVFNAMFEHEMEESKKNRVDITDVDHEVMREMLRFIYTGRAPNLDRLADDLLAAADKYALDRLKVMCEEALCSSLWIENACEVLVLADLHSADQLKTHAIDFINSHATDVMETPGWKTLIQNHPHLIADAFRALASQQSPPLGPQRKRQKTS</sequence>
<keyword evidence="5" id="KW-1003">Cell membrane</keyword>
<dbReference type="Pfam" id="PF00651">
    <property type="entry name" value="BTB"/>
    <property type="match status" value="1"/>
</dbReference>
<dbReference type="SUPFAM" id="SSF49599">
    <property type="entry name" value="TRAF domain-like"/>
    <property type="match status" value="1"/>
</dbReference>
<dbReference type="SUPFAM" id="SSF49265">
    <property type="entry name" value="Fibronectin type III"/>
    <property type="match status" value="2"/>
</dbReference>
<dbReference type="Pfam" id="PF22486">
    <property type="entry name" value="MATH_2"/>
    <property type="match status" value="1"/>
</dbReference>
<dbReference type="Gene3D" id="3.10.100.10">
    <property type="entry name" value="Mannose-Binding Protein A, subunit A"/>
    <property type="match status" value="1"/>
</dbReference>
<dbReference type="InterPro" id="IPR016186">
    <property type="entry name" value="C-type_lectin-like/link_sf"/>
</dbReference>
<dbReference type="PROSITE" id="PS50835">
    <property type="entry name" value="IG_LIKE"/>
    <property type="match status" value="5"/>
</dbReference>
<evidence type="ECO:0000256" key="3">
    <source>
        <dbReference type="ARBA" id="ARBA00004906"/>
    </source>
</evidence>
<comment type="pathway">
    <text evidence="3">Protein modification; protein ubiquitination.</text>
</comment>
<dbReference type="Gene3D" id="2.60.120.330">
    <property type="entry name" value="B-lactam Antibiotic, Isopenicillin N Synthase, Chain"/>
    <property type="match status" value="1"/>
</dbReference>
<evidence type="ECO:0000256" key="11">
    <source>
        <dbReference type="ARBA" id="ARBA00023180"/>
    </source>
</evidence>
<dbReference type="EMBL" id="JH823229">
    <property type="protein sequence ID" value="EKC29418.1"/>
    <property type="molecule type" value="Genomic_DNA"/>
</dbReference>
<evidence type="ECO:0000256" key="7">
    <source>
        <dbReference type="ARBA" id="ARBA00022737"/>
    </source>
</evidence>
<dbReference type="FunFam" id="2.60.210.10:FF:000028">
    <property type="entry name" value="Speckle-type POZ protein-like"/>
    <property type="match status" value="1"/>
</dbReference>
<dbReference type="InterPro" id="IPR008974">
    <property type="entry name" value="TRAF-like"/>
</dbReference>
<dbReference type="PANTHER" id="PTHR24413">
    <property type="entry name" value="SPECKLE-TYPE POZ PROTEIN"/>
    <property type="match status" value="1"/>
</dbReference>
<dbReference type="Gene3D" id="6.20.250.50">
    <property type="match status" value="1"/>
</dbReference>
<evidence type="ECO:0000256" key="12">
    <source>
        <dbReference type="ARBA" id="ARBA00023242"/>
    </source>
</evidence>
<dbReference type="SMART" id="SM00225">
    <property type="entry name" value="BTB"/>
    <property type="match status" value="1"/>
</dbReference>
<proteinExistence type="inferred from homology"/>
<dbReference type="PROSITE" id="PS50144">
    <property type="entry name" value="MATH"/>
    <property type="match status" value="1"/>
</dbReference>
<dbReference type="SMART" id="SM00061">
    <property type="entry name" value="MATH"/>
    <property type="match status" value="1"/>
</dbReference>
<dbReference type="InterPro" id="IPR003599">
    <property type="entry name" value="Ig_sub"/>
</dbReference>
<dbReference type="InterPro" id="IPR002083">
    <property type="entry name" value="MATH/TRAF_dom"/>
</dbReference>
<dbReference type="Pfam" id="PF00041">
    <property type="entry name" value="fn3"/>
    <property type="match status" value="2"/>
</dbReference>
<evidence type="ECO:0000256" key="1">
    <source>
        <dbReference type="ARBA" id="ARBA00004123"/>
    </source>
</evidence>
<dbReference type="GO" id="GO:0005634">
    <property type="term" value="C:nucleus"/>
    <property type="evidence" value="ECO:0007669"/>
    <property type="project" value="UniProtKB-SubCell"/>
</dbReference>
<dbReference type="SUPFAM" id="SSF51197">
    <property type="entry name" value="Clavaminate synthase-like"/>
    <property type="match status" value="1"/>
</dbReference>
<dbReference type="FunFam" id="2.60.40.10:FF:000028">
    <property type="entry name" value="Neuronal cell adhesion molecule"/>
    <property type="match status" value="1"/>
</dbReference>
<dbReference type="InterPro" id="IPR044861">
    <property type="entry name" value="IPNS-like_FE2OG_OXY"/>
</dbReference>
<evidence type="ECO:0000256" key="4">
    <source>
        <dbReference type="ARBA" id="ARBA00010846"/>
    </source>
</evidence>
<keyword evidence="11" id="KW-0325">Glycoprotein</keyword>
<comment type="subcellular location">
    <subcellularLocation>
        <location evidence="2">Cell membrane</location>
    </subcellularLocation>
    <subcellularLocation>
        <location evidence="1">Nucleus</location>
    </subcellularLocation>
</comment>
<dbReference type="GO" id="GO:0005886">
    <property type="term" value="C:plasma membrane"/>
    <property type="evidence" value="ECO:0007669"/>
    <property type="project" value="UniProtKB-SubCell"/>
</dbReference>
<dbReference type="InterPro" id="IPR007110">
    <property type="entry name" value="Ig-like_dom"/>
</dbReference>
<dbReference type="Pfam" id="PF13927">
    <property type="entry name" value="Ig_3"/>
    <property type="match status" value="3"/>
</dbReference>
<dbReference type="Pfam" id="PF03171">
    <property type="entry name" value="2OG-FeII_Oxy"/>
    <property type="match status" value="1"/>
</dbReference>
<dbReference type="Pfam" id="PF14226">
    <property type="entry name" value="DIOX_N"/>
    <property type="match status" value="1"/>
</dbReference>
<dbReference type="SUPFAM" id="SSF54695">
    <property type="entry name" value="POZ domain"/>
    <property type="match status" value="1"/>
</dbReference>
<evidence type="ECO:0000256" key="5">
    <source>
        <dbReference type="ARBA" id="ARBA00022475"/>
    </source>
</evidence>
<dbReference type="Gene3D" id="2.60.40.10">
    <property type="entry name" value="Immunoglobulins"/>
    <property type="match status" value="10"/>
</dbReference>
<dbReference type="InterPro" id="IPR003598">
    <property type="entry name" value="Ig_sub2"/>
</dbReference>
<keyword evidence="6" id="KW-0732">Signal</keyword>
<dbReference type="PROSITE" id="PS50097">
    <property type="entry name" value="BTB"/>
    <property type="match status" value="1"/>
</dbReference>
<dbReference type="Gene3D" id="2.60.210.10">
    <property type="entry name" value="Apoptosis, Tumor Necrosis Factor Receptor Associated Protein 2, Chain A"/>
    <property type="match status" value="1"/>
</dbReference>
<dbReference type="SMART" id="SM00034">
    <property type="entry name" value="CLECT"/>
    <property type="match status" value="1"/>
</dbReference>
<name>K1Q660_MAGGI</name>
<dbReference type="InterPro" id="IPR036116">
    <property type="entry name" value="FN3_sf"/>
</dbReference>
<dbReference type="GO" id="GO:0043161">
    <property type="term" value="P:proteasome-mediated ubiquitin-dependent protein catabolic process"/>
    <property type="evidence" value="ECO:0007669"/>
    <property type="project" value="UniProtKB-ARBA"/>
</dbReference>
<dbReference type="FunCoup" id="K1Q660">
    <property type="interactions" value="380"/>
</dbReference>
<keyword evidence="10" id="KW-1015">Disulfide bond</keyword>
<dbReference type="InterPro" id="IPR003961">
    <property type="entry name" value="FN3_dom"/>
</dbReference>
<dbReference type="InterPro" id="IPR000210">
    <property type="entry name" value="BTB/POZ_dom"/>
</dbReference>
<dbReference type="InterPro" id="IPR005123">
    <property type="entry name" value="Oxoglu/Fe-dep_dioxygenase_dom"/>
</dbReference>
<gene>
    <name evidence="14" type="ORF">CGI_10023808</name>
</gene>
<dbReference type="CDD" id="cd00037">
    <property type="entry name" value="CLECT"/>
    <property type="match status" value="1"/>
</dbReference>
<keyword evidence="9" id="KW-0472">Membrane</keyword>
<dbReference type="PROSITE" id="PS51471">
    <property type="entry name" value="FE2OG_OXY"/>
    <property type="match status" value="1"/>
</dbReference>
<dbReference type="Gene3D" id="6.10.250.3030">
    <property type="match status" value="1"/>
</dbReference>
<evidence type="ECO:0000313" key="14">
    <source>
        <dbReference type="EMBL" id="EKC29418.1"/>
    </source>
</evidence>
<dbReference type="PRINTS" id="PR00682">
    <property type="entry name" value="IPNSYNTHASE"/>
</dbReference>
<evidence type="ECO:0000256" key="13">
    <source>
        <dbReference type="ARBA" id="ARBA00023319"/>
    </source>
</evidence>
<dbReference type="CDD" id="cd03774">
    <property type="entry name" value="MATH_SPOP"/>
    <property type="match status" value="1"/>
</dbReference>
<reference evidence="14" key="1">
    <citation type="journal article" date="2012" name="Nature">
        <title>The oyster genome reveals stress adaptation and complexity of shell formation.</title>
        <authorList>
            <person name="Zhang G."/>
            <person name="Fang X."/>
            <person name="Guo X."/>
            <person name="Li L."/>
            <person name="Luo R."/>
            <person name="Xu F."/>
            <person name="Yang P."/>
            <person name="Zhang L."/>
            <person name="Wang X."/>
            <person name="Qi H."/>
            <person name="Xiong Z."/>
            <person name="Que H."/>
            <person name="Xie Y."/>
            <person name="Holland P.W."/>
            <person name="Paps J."/>
            <person name="Zhu Y."/>
            <person name="Wu F."/>
            <person name="Chen Y."/>
            <person name="Wang J."/>
            <person name="Peng C."/>
            <person name="Meng J."/>
            <person name="Yang L."/>
            <person name="Liu J."/>
            <person name="Wen B."/>
            <person name="Zhang N."/>
            <person name="Huang Z."/>
            <person name="Zhu Q."/>
            <person name="Feng Y."/>
            <person name="Mount A."/>
            <person name="Hedgecock D."/>
            <person name="Xu Z."/>
            <person name="Liu Y."/>
            <person name="Domazet-Loso T."/>
            <person name="Du Y."/>
            <person name="Sun X."/>
            <person name="Zhang S."/>
            <person name="Liu B."/>
            <person name="Cheng P."/>
            <person name="Jiang X."/>
            <person name="Li J."/>
            <person name="Fan D."/>
            <person name="Wang W."/>
            <person name="Fu W."/>
            <person name="Wang T."/>
            <person name="Wang B."/>
            <person name="Zhang J."/>
            <person name="Peng Z."/>
            <person name="Li Y."/>
            <person name="Li N."/>
            <person name="Wang J."/>
            <person name="Chen M."/>
            <person name="He Y."/>
            <person name="Tan F."/>
            <person name="Song X."/>
            <person name="Zheng Q."/>
            <person name="Huang R."/>
            <person name="Yang H."/>
            <person name="Du X."/>
            <person name="Chen L."/>
            <person name="Yang M."/>
            <person name="Gaffney P.M."/>
            <person name="Wang S."/>
            <person name="Luo L."/>
            <person name="She Z."/>
            <person name="Ming Y."/>
            <person name="Huang W."/>
            <person name="Zhang S."/>
            <person name="Huang B."/>
            <person name="Zhang Y."/>
            <person name="Qu T."/>
            <person name="Ni P."/>
            <person name="Miao G."/>
            <person name="Wang J."/>
            <person name="Wang Q."/>
            <person name="Steinberg C.E."/>
            <person name="Wang H."/>
            <person name="Li N."/>
            <person name="Qian L."/>
            <person name="Zhang G."/>
            <person name="Li Y."/>
            <person name="Yang H."/>
            <person name="Liu X."/>
            <person name="Wang J."/>
            <person name="Yin Y."/>
            <person name="Wang J."/>
        </authorList>
    </citation>
    <scope>NUCLEOTIDE SEQUENCE [LARGE SCALE GENOMIC DNA]</scope>
    <source>
        <strain evidence="14">05x7-T-G4-1.051#20</strain>
    </source>
</reference>
<keyword evidence="8" id="KW-0833">Ubl conjugation pathway</keyword>
<dbReference type="Pfam" id="PF24570">
    <property type="entry name" value="BACK_BPM_SPOP"/>
    <property type="match status" value="1"/>
</dbReference>
<dbReference type="SMART" id="SM00409">
    <property type="entry name" value="IG"/>
    <property type="match status" value="5"/>
</dbReference>
<dbReference type="InterPro" id="IPR027443">
    <property type="entry name" value="IPNS-like_sf"/>
</dbReference>
<accession>K1Q660</accession>
<dbReference type="InterPro" id="IPR001304">
    <property type="entry name" value="C-type_lectin-like"/>
</dbReference>
<keyword evidence="13" id="KW-0393">Immunoglobulin domain</keyword>
<dbReference type="FunFam" id="2.60.40.10:FF:000273">
    <property type="entry name" value="contactin-3 isoform X1"/>
    <property type="match status" value="1"/>
</dbReference>
<dbReference type="InterPro" id="IPR011333">
    <property type="entry name" value="SKP1/BTB/POZ_sf"/>
</dbReference>
<dbReference type="InterPro" id="IPR056423">
    <property type="entry name" value="BACK_BPM_SPOP"/>
</dbReference>
<dbReference type="InterPro" id="IPR026992">
    <property type="entry name" value="DIOX_N"/>
</dbReference>
<evidence type="ECO:0000256" key="2">
    <source>
        <dbReference type="ARBA" id="ARBA00004236"/>
    </source>
</evidence>
<dbReference type="SUPFAM" id="SSF56436">
    <property type="entry name" value="C-type lectin-like"/>
    <property type="match status" value="1"/>
</dbReference>